<organism evidence="1 2">
    <name type="scientific">Candidatus Corynebacterium gallistercoris</name>
    <dbReference type="NCBI Taxonomy" id="2838530"/>
    <lineage>
        <taxon>Bacteria</taxon>
        <taxon>Bacillati</taxon>
        <taxon>Actinomycetota</taxon>
        <taxon>Actinomycetes</taxon>
        <taxon>Mycobacteriales</taxon>
        <taxon>Corynebacteriaceae</taxon>
        <taxon>Corynebacterium</taxon>
    </lineage>
</organism>
<comment type="caution">
    <text evidence="1">The sequence shown here is derived from an EMBL/GenBank/DDBJ whole genome shotgun (WGS) entry which is preliminary data.</text>
</comment>
<reference evidence="1" key="1">
    <citation type="journal article" date="2021" name="PeerJ">
        <title>Extensive microbial diversity within the chicken gut microbiome revealed by metagenomics and culture.</title>
        <authorList>
            <person name="Gilroy R."/>
            <person name="Ravi A."/>
            <person name="Getino M."/>
            <person name="Pursley I."/>
            <person name="Horton D.L."/>
            <person name="Alikhan N.F."/>
            <person name="Baker D."/>
            <person name="Gharbi K."/>
            <person name="Hall N."/>
            <person name="Watson M."/>
            <person name="Adriaenssens E.M."/>
            <person name="Foster-Nyarko E."/>
            <person name="Jarju S."/>
            <person name="Secka A."/>
            <person name="Antonio M."/>
            <person name="Oren A."/>
            <person name="Chaudhuri R.R."/>
            <person name="La Ragione R."/>
            <person name="Hildebrand F."/>
            <person name="Pallen M.J."/>
        </authorList>
    </citation>
    <scope>NUCLEOTIDE SEQUENCE</scope>
    <source>
        <strain evidence="1">4376</strain>
    </source>
</reference>
<proteinExistence type="predicted"/>
<dbReference type="EMBL" id="DXFZ01000060">
    <property type="protein sequence ID" value="HIW95875.1"/>
    <property type="molecule type" value="Genomic_DNA"/>
</dbReference>
<evidence type="ECO:0000313" key="1">
    <source>
        <dbReference type="EMBL" id="HIW95875.1"/>
    </source>
</evidence>
<dbReference type="AlphaFoldDB" id="A0A9D1RYD0"/>
<name>A0A9D1RYD0_9CORY</name>
<reference evidence="1" key="2">
    <citation type="submission" date="2021-04" db="EMBL/GenBank/DDBJ databases">
        <authorList>
            <person name="Gilroy R."/>
        </authorList>
    </citation>
    <scope>NUCLEOTIDE SEQUENCE</scope>
    <source>
        <strain evidence="1">4376</strain>
    </source>
</reference>
<dbReference type="Proteomes" id="UP000824189">
    <property type="component" value="Unassembled WGS sequence"/>
</dbReference>
<accession>A0A9D1RYD0</accession>
<gene>
    <name evidence="1" type="ORF">H9867_05245</name>
</gene>
<protein>
    <recommendedName>
        <fullName evidence="3">CopG family transcriptional regulator</fullName>
    </recommendedName>
</protein>
<evidence type="ECO:0000313" key="2">
    <source>
        <dbReference type="Proteomes" id="UP000824189"/>
    </source>
</evidence>
<sequence length="68" mass="7864">MSMTLRLSEADDKMLTQLASTARLSKQQYLIRMIEAQWAEHERKRAITEGLDAIGAERAELFERLRNA</sequence>
<evidence type="ECO:0008006" key="3">
    <source>
        <dbReference type="Google" id="ProtNLM"/>
    </source>
</evidence>